<comment type="caution">
    <text evidence="2">The sequence shown here is derived from an EMBL/GenBank/DDBJ whole genome shotgun (WGS) entry which is preliminary data.</text>
</comment>
<dbReference type="Proteomes" id="UP000648187">
    <property type="component" value="Unassembled WGS sequence"/>
</dbReference>
<feature type="region of interest" description="Disordered" evidence="1">
    <location>
        <begin position="88"/>
        <end position="139"/>
    </location>
</feature>
<evidence type="ECO:0000313" key="3">
    <source>
        <dbReference type="Proteomes" id="UP000648187"/>
    </source>
</evidence>
<feature type="region of interest" description="Disordered" evidence="1">
    <location>
        <begin position="1"/>
        <end position="37"/>
    </location>
</feature>
<keyword evidence="3" id="KW-1185">Reference proteome</keyword>
<dbReference type="EMBL" id="JACKWZ010000913">
    <property type="protein sequence ID" value="KAF9404673.1"/>
    <property type="molecule type" value="Genomic_DNA"/>
</dbReference>
<protein>
    <submittedName>
        <fullName evidence="2">Uncharacterized protein</fullName>
    </submittedName>
</protein>
<accession>A0A835KXD8</accession>
<dbReference type="AlphaFoldDB" id="A0A835KXD8"/>
<sequence>MPPQTAPPGTHGPHPPQHGPQGHAPHASGNKDDGWHCLNGVYIGRQLNAKQLTVELSKSTLLVSSAGGSVGMGSHVASLSLDMLGANIAQRLNKQQQEPQGPHGPPGLGGQGPQGPPGDTGPPGTQVPVTWYGPQNQKP</sequence>
<gene>
    <name evidence="2" type="ORF">HW555_014226</name>
</gene>
<reference evidence="2" key="1">
    <citation type="submission" date="2020-08" db="EMBL/GenBank/DDBJ databases">
        <title>Spodoptera exigua strain:BAW_Kor-Di-RS1 Genome sequencing and assembly.</title>
        <authorList>
            <person name="Kim J."/>
            <person name="Nam H.Y."/>
            <person name="Kwon M."/>
            <person name="Choi J.H."/>
            <person name="Cho S.R."/>
            <person name="Kim G.-H."/>
        </authorList>
    </citation>
    <scope>NUCLEOTIDE SEQUENCE</scope>
    <source>
        <strain evidence="2">BAW_Kor-Di-RS1</strain>
        <tissue evidence="2">Whole-body</tissue>
    </source>
</reference>
<proteinExistence type="predicted"/>
<organism evidence="2 3">
    <name type="scientific">Spodoptera exigua</name>
    <name type="common">Beet armyworm</name>
    <name type="synonym">Noctua fulgens</name>
    <dbReference type="NCBI Taxonomy" id="7107"/>
    <lineage>
        <taxon>Eukaryota</taxon>
        <taxon>Metazoa</taxon>
        <taxon>Ecdysozoa</taxon>
        <taxon>Arthropoda</taxon>
        <taxon>Hexapoda</taxon>
        <taxon>Insecta</taxon>
        <taxon>Pterygota</taxon>
        <taxon>Neoptera</taxon>
        <taxon>Endopterygota</taxon>
        <taxon>Lepidoptera</taxon>
        <taxon>Glossata</taxon>
        <taxon>Ditrysia</taxon>
        <taxon>Noctuoidea</taxon>
        <taxon>Noctuidae</taxon>
        <taxon>Amphipyrinae</taxon>
        <taxon>Spodoptera</taxon>
    </lineage>
</organism>
<name>A0A835KXD8_SPOEX</name>
<evidence type="ECO:0000256" key="1">
    <source>
        <dbReference type="SAM" id="MobiDB-lite"/>
    </source>
</evidence>
<evidence type="ECO:0000313" key="2">
    <source>
        <dbReference type="EMBL" id="KAF9404673.1"/>
    </source>
</evidence>